<gene>
    <name evidence="1" type="ORF">SCALOS_LOCUS5730</name>
</gene>
<organism evidence="1 2">
    <name type="scientific">Scutellospora calospora</name>
    <dbReference type="NCBI Taxonomy" id="85575"/>
    <lineage>
        <taxon>Eukaryota</taxon>
        <taxon>Fungi</taxon>
        <taxon>Fungi incertae sedis</taxon>
        <taxon>Mucoromycota</taxon>
        <taxon>Glomeromycotina</taxon>
        <taxon>Glomeromycetes</taxon>
        <taxon>Diversisporales</taxon>
        <taxon>Gigasporaceae</taxon>
        <taxon>Scutellospora</taxon>
    </lineage>
</organism>
<evidence type="ECO:0000313" key="2">
    <source>
        <dbReference type="Proteomes" id="UP000789860"/>
    </source>
</evidence>
<dbReference type="EMBL" id="CAJVPM010009855">
    <property type="protein sequence ID" value="CAG8567607.1"/>
    <property type="molecule type" value="Genomic_DNA"/>
</dbReference>
<accession>A0ACA9M4M1</accession>
<keyword evidence="2" id="KW-1185">Reference proteome</keyword>
<protein>
    <submittedName>
        <fullName evidence="1">4596_t:CDS:1</fullName>
    </submittedName>
</protein>
<dbReference type="Proteomes" id="UP000789860">
    <property type="component" value="Unassembled WGS sequence"/>
</dbReference>
<sequence length="94" mass="10905">KESKLYLPAKLFTQSEIKNNPQNLPESKEIFNSPPYLLLNSPLTEEDTRTPTPHQLTFPSPTLPNFPIREEKNLDNLLELASKYQDLQKLLQEK</sequence>
<reference evidence="1" key="1">
    <citation type="submission" date="2021-06" db="EMBL/GenBank/DDBJ databases">
        <authorList>
            <person name="Kallberg Y."/>
            <person name="Tangrot J."/>
            <person name="Rosling A."/>
        </authorList>
    </citation>
    <scope>NUCLEOTIDE SEQUENCE</scope>
    <source>
        <strain evidence="1">AU212A</strain>
    </source>
</reference>
<evidence type="ECO:0000313" key="1">
    <source>
        <dbReference type="EMBL" id="CAG8567607.1"/>
    </source>
</evidence>
<feature type="non-terminal residue" evidence="1">
    <location>
        <position position="1"/>
    </location>
</feature>
<proteinExistence type="predicted"/>
<name>A0ACA9M4M1_9GLOM</name>
<comment type="caution">
    <text evidence="1">The sequence shown here is derived from an EMBL/GenBank/DDBJ whole genome shotgun (WGS) entry which is preliminary data.</text>
</comment>